<keyword evidence="3" id="KW-1185">Reference proteome</keyword>
<dbReference type="Proteomes" id="UP001177140">
    <property type="component" value="Unassembled WGS sequence"/>
</dbReference>
<sequence>MEGLKETNKTLLISKGLCRIHLLFWFAEITHFISKYEGAQGKIKPCFVRWNTKVLARKIQNEGMTSLRQDLTGSFINPLDEGEQSLITPIKICQANNSGRVGEKMVRDSEIDGDRELRKANLEESRTCDGNGSSNKRPTHGNDVNKGKSSSYFEVHTTGVESLEVGGNFEESVDATSASKCSVDFNTSVTGSTSASTQERKDLSLWTASKFQKSTKLCIRTLI</sequence>
<evidence type="ECO:0000313" key="3">
    <source>
        <dbReference type="Proteomes" id="UP001177140"/>
    </source>
</evidence>
<evidence type="ECO:0000313" key="2">
    <source>
        <dbReference type="EMBL" id="MCL7048362.1"/>
    </source>
</evidence>
<accession>A0AA41VVV0</accession>
<proteinExistence type="predicted"/>
<name>A0AA41VVV0_PAPNU</name>
<gene>
    <name evidence="2" type="ORF">MKW94_002283</name>
</gene>
<comment type="caution">
    <text evidence="2">The sequence shown here is derived from an EMBL/GenBank/DDBJ whole genome shotgun (WGS) entry which is preliminary data.</text>
</comment>
<dbReference type="EMBL" id="JAJJMA010303788">
    <property type="protein sequence ID" value="MCL7048362.1"/>
    <property type="molecule type" value="Genomic_DNA"/>
</dbReference>
<protein>
    <submittedName>
        <fullName evidence="2">Uncharacterized protein</fullName>
    </submittedName>
</protein>
<organism evidence="2 3">
    <name type="scientific">Papaver nudicaule</name>
    <name type="common">Iceland poppy</name>
    <dbReference type="NCBI Taxonomy" id="74823"/>
    <lineage>
        <taxon>Eukaryota</taxon>
        <taxon>Viridiplantae</taxon>
        <taxon>Streptophyta</taxon>
        <taxon>Embryophyta</taxon>
        <taxon>Tracheophyta</taxon>
        <taxon>Spermatophyta</taxon>
        <taxon>Magnoliopsida</taxon>
        <taxon>Ranunculales</taxon>
        <taxon>Papaveraceae</taxon>
        <taxon>Papaveroideae</taxon>
        <taxon>Papaver</taxon>
    </lineage>
</organism>
<evidence type="ECO:0000256" key="1">
    <source>
        <dbReference type="SAM" id="MobiDB-lite"/>
    </source>
</evidence>
<dbReference type="AlphaFoldDB" id="A0AA41VVV0"/>
<feature type="region of interest" description="Disordered" evidence="1">
    <location>
        <begin position="122"/>
        <end position="150"/>
    </location>
</feature>
<reference evidence="2" key="1">
    <citation type="submission" date="2022-03" db="EMBL/GenBank/DDBJ databases">
        <title>A functionally conserved STORR gene fusion in Papaver species that diverged 16.8 million years ago.</title>
        <authorList>
            <person name="Catania T."/>
        </authorList>
    </citation>
    <scope>NUCLEOTIDE SEQUENCE</scope>
    <source>
        <strain evidence="2">S-191538</strain>
    </source>
</reference>
<feature type="non-terminal residue" evidence="2">
    <location>
        <position position="223"/>
    </location>
</feature>